<dbReference type="Proteomes" id="UP000244069">
    <property type="component" value="Unassembled WGS sequence"/>
</dbReference>
<sequence length="412" mass="45470">MASITAIIPTYNRAGYLTQAVNALRTQTRRPGEIIVWDDGSTDETEAVARELGSAIRYFRAENGGKSRALNAAMAEATGDLIWICDDDDIALPDAAETLAGMLDAAPETGIAGGSYRRFREDRDGRRREQGPGYWPDLSTGTPMRHLLEDIFLFQNATMVRREIYDRAGPFREDLPRSIDYEMIVRLGLISPIALTDKPLFLQRKHDGDRGPAAARHAASKSDDVWKLADREIFAEFREQIPLSFYEAMFEAESPEFARRAALLQRGCVHARRTDWPSALEDFEAAADAAPMQPLCEVERLICRRAMGGKHGIEEALAPETRRRLAGLGRRGTAGASIAQALVRGLAWRLKVAVRAGRVGPARDILRLSSGLASPRLFASAPGPQTRERRDIPAAAFFQCWNGAAPQGRIAQ</sequence>
<protein>
    <submittedName>
        <fullName evidence="3">Glycosyl transferase family 2</fullName>
    </submittedName>
</protein>
<dbReference type="RefSeq" id="WP_107974707.1">
    <property type="nucleotide sequence ID" value="NZ_BMEZ01000003.1"/>
</dbReference>
<evidence type="ECO:0000256" key="1">
    <source>
        <dbReference type="SAM" id="MobiDB-lite"/>
    </source>
</evidence>
<dbReference type="PANTHER" id="PTHR43685:SF2">
    <property type="entry name" value="GLYCOSYLTRANSFERASE 2-LIKE DOMAIN-CONTAINING PROTEIN"/>
    <property type="match status" value="1"/>
</dbReference>
<dbReference type="CDD" id="cd00761">
    <property type="entry name" value="Glyco_tranf_GTA_type"/>
    <property type="match status" value="1"/>
</dbReference>
<dbReference type="PANTHER" id="PTHR43685">
    <property type="entry name" value="GLYCOSYLTRANSFERASE"/>
    <property type="match status" value="1"/>
</dbReference>
<dbReference type="Pfam" id="PF00535">
    <property type="entry name" value="Glycos_transf_2"/>
    <property type="match status" value="1"/>
</dbReference>
<comment type="caution">
    <text evidence="3">The sequence shown here is derived from an EMBL/GenBank/DDBJ whole genome shotgun (WGS) entry which is preliminary data.</text>
</comment>
<dbReference type="InterPro" id="IPR001173">
    <property type="entry name" value="Glyco_trans_2-like"/>
</dbReference>
<dbReference type="AlphaFoldDB" id="A0A2T6B5H2"/>
<keyword evidence="4" id="KW-1185">Reference proteome</keyword>
<evidence type="ECO:0000259" key="2">
    <source>
        <dbReference type="Pfam" id="PF00535"/>
    </source>
</evidence>
<dbReference type="Gene3D" id="3.90.550.10">
    <property type="entry name" value="Spore Coat Polysaccharide Biosynthesis Protein SpsA, Chain A"/>
    <property type="match status" value="1"/>
</dbReference>
<name>A0A2T6B5H2_9RHOB</name>
<keyword evidence="3" id="KW-0808">Transferase</keyword>
<gene>
    <name evidence="3" type="ORF">C8N44_10351</name>
</gene>
<organism evidence="3 4">
    <name type="scientific">Allosediminivita pacifica</name>
    <dbReference type="NCBI Taxonomy" id="1267769"/>
    <lineage>
        <taxon>Bacteria</taxon>
        <taxon>Pseudomonadati</taxon>
        <taxon>Pseudomonadota</taxon>
        <taxon>Alphaproteobacteria</taxon>
        <taxon>Rhodobacterales</taxon>
        <taxon>Paracoccaceae</taxon>
        <taxon>Allosediminivita</taxon>
    </lineage>
</organism>
<feature type="compositionally biased region" description="Basic and acidic residues" evidence="1">
    <location>
        <begin position="118"/>
        <end position="130"/>
    </location>
</feature>
<accession>A0A2T6B5H2</accession>
<dbReference type="GO" id="GO:0016740">
    <property type="term" value="F:transferase activity"/>
    <property type="evidence" value="ECO:0007669"/>
    <property type="project" value="UniProtKB-KW"/>
</dbReference>
<proteinExistence type="predicted"/>
<evidence type="ECO:0000313" key="3">
    <source>
        <dbReference type="EMBL" id="PTX51308.1"/>
    </source>
</evidence>
<dbReference type="InterPro" id="IPR029044">
    <property type="entry name" value="Nucleotide-diphossugar_trans"/>
</dbReference>
<reference evidence="3 4" key="1">
    <citation type="submission" date="2018-04" db="EMBL/GenBank/DDBJ databases">
        <title>Genomic Encyclopedia of Archaeal and Bacterial Type Strains, Phase II (KMG-II): from individual species to whole genera.</title>
        <authorList>
            <person name="Goeker M."/>
        </authorList>
    </citation>
    <scope>NUCLEOTIDE SEQUENCE [LARGE SCALE GENOMIC DNA]</scope>
    <source>
        <strain evidence="3 4">DSM 29329</strain>
    </source>
</reference>
<dbReference type="OrthoDB" id="5291101at2"/>
<dbReference type="InterPro" id="IPR050834">
    <property type="entry name" value="Glycosyltransf_2"/>
</dbReference>
<evidence type="ECO:0000313" key="4">
    <source>
        <dbReference type="Proteomes" id="UP000244069"/>
    </source>
</evidence>
<feature type="domain" description="Glycosyltransferase 2-like" evidence="2">
    <location>
        <begin position="6"/>
        <end position="166"/>
    </location>
</feature>
<feature type="region of interest" description="Disordered" evidence="1">
    <location>
        <begin position="114"/>
        <end position="138"/>
    </location>
</feature>
<dbReference type="SUPFAM" id="SSF53448">
    <property type="entry name" value="Nucleotide-diphospho-sugar transferases"/>
    <property type="match status" value="1"/>
</dbReference>
<dbReference type="EMBL" id="QBKN01000003">
    <property type="protein sequence ID" value="PTX51308.1"/>
    <property type="molecule type" value="Genomic_DNA"/>
</dbReference>